<dbReference type="AlphaFoldDB" id="A0AAV1IG32"/>
<dbReference type="Proteomes" id="UP001314263">
    <property type="component" value="Unassembled WGS sequence"/>
</dbReference>
<keyword evidence="1" id="KW-1133">Transmembrane helix</keyword>
<evidence type="ECO:0000256" key="1">
    <source>
        <dbReference type="SAM" id="Phobius"/>
    </source>
</evidence>
<accession>A0AAV1IG32</accession>
<comment type="caution">
    <text evidence="2">The sequence shown here is derived from an EMBL/GenBank/DDBJ whole genome shotgun (WGS) entry which is preliminary data.</text>
</comment>
<protein>
    <submittedName>
        <fullName evidence="2">Uncharacterized protein</fullName>
    </submittedName>
</protein>
<keyword evidence="1" id="KW-0472">Membrane</keyword>
<evidence type="ECO:0000313" key="3">
    <source>
        <dbReference type="Proteomes" id="UP001314263"/>
    </source>
</evidence>
<reference evidence="2 3" key="1">
    <citation type="submission" date="2023-10" db="EMBL/GenBank/DDBJ databases">
        <authorList>
            <person name="Maclean D."/>
            <person name="Macfadyen A."/>
        </authorList>
    </citation>
    <scope>NUCLEOTIDE SEQUENCE [LARGE SCALE GENOMIC DNA]</scope>
</reference>
<dbReference type="PANTHER" id="PTHR36804:SF1">
    <property type="entry name" value="OS04G0585600 PROTEIN"/>
    <property type="match status" value="1"/>
</dbReference>
<feature type="transmembrane region" description="Helical" evidence="1">
    <location>
        <begin position="64"/>
        <end position="86"/>
    </location>
</feature>
<sequence>MLGSKAIANQSINIPSSRKVRSSSLKRRYAPRGKSVLCSPHVRRMTTNAALYDLAASGDILDTLFVSGISLSIALNIGVSAIPLLVGAQDAKKLRKAIEDDTEDIKWGVMSLLSFFPLLNWLAWVFGALDDEDRAPIYWTNALVYLLPWLSRGFELDRFSIACLVAGVIHIQVERVAQTEPESFQLPSPDAFKVPLQQAAKALTATARTYEETLEEAVETVEEKLLSDQQSSEQEEDRVAEVLRRKQLQAWDDKLNRDPQKEIDDG</sequence>
<keyword evidence="3" id="KW-1185">Reference proteome</keyword>
<organism evidence="2 3">
    <name type="scientific">Coccomyxa viridis</name>
    <dbReference type="NCBI Taxonomy" id="1274662"/>
    <lineage>
        <taxon>Eukaryota</taxon>
        <taxon>Viridiplantae</taxon>
        <taxon>Chlorophyta</taxon>
        <taxon>core chlorophytes</taxon>
        <taxon>Trebouxiophyceae</taxon>
        <taxon>Trebouxiophyceae incertae sedis</taxon>
        <taxon>Coccomyxaceae</taxon>
        <taxon>Coccomyxa</taxon>
    </lineage>
</organism>
<gene>
    <name evidence="2" type="ORF">CVIRNUC_008160</name>
</gene>
<name>A0AAV1IG32_9CHLO</name>
<feature type="transmembrane region" description="Helical" evidence="1">
    <location>
        <begin position="107"/>
        <end position="129"/>
    </location>
</feature>
<dbReference type="EMBL" id="CAUYUE010000011">
    <property type="protein sequence ID" value="CAK0784955.1"/>
    <property type="molecule type" value="Genomic_DNA"/>
</dbReference>
<evidence type="ECO:0000313" key="2">
    <source>
        <dbReference type="EMBL" id="CAK0784955.1"/>
    </source>
</evidence>
<dbReference type="PANTHER" id="PTHR36804">
    <property type="entry name" value="OSJNBA0013K16.11 PROTEIN"/>
    <property type="match status" value="1"/>
</dbReference>
<proteinExistence type="predicted"/>
<keyword evidence="1" id="KW-0812">Transmembrane</keyword>